<name>A0A699HWJ3_TANCI</name>
<accession>A0A699HWJ3</accession>
<evidence type="ECO:0000313" key="1">
    <source>
        <dbReference type="EMBL" id="GEY58166.1"/>
    </source>
</evidence>
<protein>
    <submittedName>
        <fullName evidence="1">Uncharacterized protein</fullName>
    </submittedName>
</protein>
<reference evidence="1" key="1">
    <citation type="journal article" date="2019" name="Sci. Rep.">
        <title>Draft genome of Tanacetum cinerariifolium, the natural source of mosquito coil.</title>
        <authorList>
            <person name="Yamashiro T."/>
            <person name="Shiraishi A."/>
            <person name="Satake H."/>
            <person name="Nakayama K."/>
        </authorList>
    </citation>
    <scope>NUCLEOTIDE SEQUENCE</scope>
</reference>
<gene>
    <name evidence="1" type="ORF">Tci_430140</name>
</gene>
<comment type="caution">
    <text evidence="1">The sequence shown here is derived from an EMBL/GenBank/DDBJ whole genome shotgun (WGS) entry which is preliminary data.</text>
</comment>
<dbReference type="AlphaFoldDB" id="A0A699HWJ3"/>
<dbReference type="EMBL" id="BKCJ010190813">
    <property type="protein sequence ID" value="GEY58166.1"/>
    <property type="molecule type" value="Genomic_DNA"/>
</dbReference>
<proteinExistence type="predicted"/>
<organism evidence="1">
    <name type="scientific">Tanacetum cinerariifolium</name>
    <name type="common">Dalmatian daisy</name>
    <name type="synonym">Chrysanthemum cinerariifolium</name>
    <dbReference type="NCBI Taxonomy" id="118510"/>
    <lineage>
        <taxon>Eukaryota</taxon>
        <taxon>Viridiplantae</taxon>
        <taxon>Streptophyta</taxon>
        <taxon>Embryophyta</taxon>
        <taxon>Tracheophyta</taxon>
        <taxon>Spermatophyta</taxon>
        <taxon>Magnoliopsida</taxon>
        <taxon>eudicotyledons</taxon>
        <taxon>Gunneridae</taxon>
        <taxon>Pentapetalae</taxon>
        <taxon>asterids</taxon>
        <taxon>campanulids</taxon>
        <taxon>Asterales</taxon>
        <taxon>Asteraceae</taxon>
        <taxon>Asteroideae</taxon>
        <taxon>Anthemideae</taxon>
        <taxon>Anthemidinae</taxon>
        <taxon>Tanacetum</taxon>
    </lineage>
</organism>
<sequence length="107" mass="12735">MRELVVKYKAEKVCHEEMVKMSLVDLKVLEVDQCTNDFHGRNESGDVRTLIMEEAQAMKYYVHLRVKEVGRLFYRLRFGESKMIEFEMEQETTKVVVIKEAKDRQES</sequence>